<feature type="binding site" evidence="1">
    <location>
        <position position="60"/>
    </location>
    <ligand>
        <name>ATP</name>
        <dbReference type="ChEBI" id="CHEBI:30616"/>
    </ligand>
</feature>
<feature type="domain" description="Protein kinase" evidence="2">
    <location>
        <begin position="33"/>
        <end position="305"/>
    </location>
</feature>
<dbReference type="OMA" id="NSYMIDE"/>
<dbReference type="PROSITE" id="PS00107">
    <property type="entry name" value="PROTEIN_KINASE_ATP"/>
    <property type="match status" value="1"/>
</dbReference>
<dbReference type="InterPro" id="IPR000719">
    <property type="entry name" value="Prot_kinase_dom"/>
</dbReference>
<accession>A0A9R0R5Z2</accession>
<dbReference type="FunFam" id="1.10.510.10:FF:000870">
    <property type="entry name" value="OSJNBa0016N04.16-like protein"/>
    <property type="match status" value="1"/>
</dbReference>
<keyword evidence="1" id="KW-0547">Nucleotide-binding</keyword>
<dbReference type="Gramene" id="TRITD1Bv1G224460.1">
    <property type="protein sequence ID" value="TRITD1Bv1G224460.1"/>
    <property type="gene ID" value="TRITD1Bv1G224460"/>
</dbReference>
<dbReference type="GO" id="GO:0005524">
    <property type="term" value="F:ATP binding"/>
    <property type="evidence" value="ECO:0007669"/>
    <property type="project" value="UniProtKB-UniRule"/>
</dbReference>
<evidence type="ECO:0000313" key="3">
    <source>
        <dbReference type="EMBL" id="VAH23744.1"/>
    </source>
</evidence>
<evidence type="ECO:0000256" key="1">
    <source>
        <dbReference type="PROSITE-ProRule" id="PRU10141"/>
    </source>
</evidence>
<dbReference type="PIRSF" id="PIRSF000654">
    <property type="entry name" value="Integrin-linked_kinase"/>
    <property type="match status" value="1"/>
</dbReference>
<dbReference type="EMBL" id="LT934112">
    <property type="protein sequence ID" value="VAH23744.1"/>
    <property type="molecule type" value="Genomic_DNA"/>
</dbReference>
<dbReference type="PANTHER" id="PTHR45707">
    <property type="entry name" value="C2 CALCIUM/LIPID-BINDING PLANT PHOSPHORIBOSYLTRANSFERASE FAMILY PROTEIN"/>
    <property type="match status" value="1"/>
</dbReference>
<dbReference type="InterPro" id="IPR017441">
    <property type="entry name" value="Protein_kinase_ATP_BS"/>
</dbReference>
<dbReference type="GO" id="GO:0004672">
    <property type="term" value="F:protein kinase activity"/>
    <property type="evidence" value="ECO:0007669"/>
    <property type="project" value="InterPro"/>
</dbReference>
<dbReference type="Proteomes" id="UP000324705">
    <property type="component" value="Chromosome 1B"/>
</dbReference>
<organism evidence="3 4">
    <name type="scientific">Triticum turgidum subsp. durum</name>
    <name type="common">Durum wheat</name>
    <name type="synonym">Triticum durum</name>
    <dbReference type="NCBI Taxonomy" id="4567"/>
    <lineage>
        <taxon>Eukaryota</taxon>
        <taxon>Viridiplantae</taxon>
        <taxon>Streptophyta</taxon>
        <taxon>Embryophyta</taxon>
        <taxon>Tracheophyta</taxon>
        <taxon>Spermatophyta</taxon>
        <taxon>Magnoliopsida</taxon>
        <taxon>Liliopsida</taxon>
        <taxon>Poales</taxon>
        <taxon>Poaceae</taxon>
        <taxon>BOP clade</taxon>
        <taxon>Pooideae</taxon>
        <taxon>Triticodae</taxon>
        <taxon>Triticeae</taxon>
        <taxon>Triticinae</taxon>
        <taxon>Triticum</taxon>
    </lineage>
</organism>
<gene>
    <name evidence="3" type="ORF">TRITD_1Bv1G224460</name>
</gene>
<proteinExistence type="predicted"/>
<reference evidence="3 4" key="1">
    <citation type="submission" date="2017-09" db="EMBL/GenBank/DDBJ databases">
        <authorList>
            <consortium name="International Durum Wheat Genome Sequencing Consortium (IDWGSC)"/>
            <person name="Milanesi L."/>
        </authorList>
    </citation>
    <scope>NUCLEOTIDE SEQUENCE [LARGE SCALE GENOMIC DNA]</scope>
    <source>
        <strain evidence="4">cv. Svevo</strain>
    </source>
</reference>
<name>A0A9R0R5Z2_TRITD</name>
<dbReference type="SUPFAM" id="SSF56112">
    <property type="entry name" value="Protein kinase-like (PK-like)"/>
    <property type="match status" value="1"/>
</dbReference>
<keyword evidence="4" id="KW-1185">Reference proteome</keyword>
<dbReference type="PANTHER" id="PTHR45707:SF70">
    <property type="entry name" value="PROTEIN KINASE DOMAIN-CONTAINING PROTEIN"/>
    <property type="match status" value="1"/>
</dbReference>
<protein>
    <recommendedName>
        <fullName evidence="2">Protein kinase domain-containing protein</fullName>
    </recommendedName>
</protein>
<evidence type="ECO:0000259" key="2">
    <source>
        <dbReference type="PROSITE" id="PS50011"/>
    </source>
</evidence>
<dbReference type="AlphaFoldDB" id="A0A9R0R5Z2"/>
<sequence length="322" mass="36334">MATLSDLERMLSDESEGPKALPLSLLFDITKGFSDDLKIGSGGFAVVYKGILGNGLVAVKRLNNSYMIDEEFLQEVKCLIKVKHQNVVRFLGYCADTQGVAETYNGNFVMADVHQRLFCFEYVPNGNLGAYISEASHGLEWRKRYQIIKGICEGLNYLHQNNIVHSDLNPANILLDNNMVPKIADFGVSRCFRDNQSGDILTKVVGTMGYMAPEFFSGKIKLKSDIYSLGVIITEIVTGKRHSEDEDVIEIWRNRLERSKEHSQLEQVKVCVKLGTECTEFNPGKRPPIQLIIDRLAEKKKYGLVHQNCSEFDGRARRKGFQ</sequence>
<dbReference type="PROSITE" id="PS50011">
    <property type="entry name" value="PROTEIN_KINASE_DOM"/>
    <property type="match status" value="1"/>
</dbReference>
<dbReference type="Gene3D" id="3.30.200.20">
    <property type="entry name" value="Phosphorylase Kinase, domain 1"/>
    <property type="match status" value="1"/>
</dbReference>
<keyword evidence="1" id="KW-0067">ATP-binding</keyword>
<dbReference type="InterPro" id="IPR011009">
    <property type="entry name" value="Kinase-like_dom_sf"/>
</dbReference>
<dbReference type="Gene3D" id="1.10.510.10">
    <property type="entry name" value="Transferase(Phosphotransferase) domain 1"/>
    <property type="match status" value="1"/>
</dbReference>
<dbReference type="Pfam" id="PF00069">
    <property type="entry name" value="Pkinase"/>
    <property type="match status" value="1"/>
</dbReference>
<evidence type="ECO:0000313" key="4">
    <source>
        <dbReference type="Proteomes" id="UP000324705"/>
    </source>
</evidence>